<sequence>MSRATSFTALLLVASLSPCLCFAQKAASPAAPPAGPPPPRPVEGQGQLDASPSLFAVLTAINAAGYDANLDSPTNSPLRAAVRKWVEARNPPALRRLKQFFTDHHQADPNADLSQYISFALATYGPPDFKPILPDNQQPPDVAALEGFTEIMTDFYRQADLESAWKQAQPLFEQAIERYHEPVTQAVLESNAFLRNPTSGTRGHRFQVFVDLLAAPNQVHTRVYGDYYFVVVTPSVDLRIRDIRHAYLDYLVDPLAIRNSKFFDKKKGLGDLAQASPILAEDYKNDFVRLASMCMVRAIEARLDGPSGSAYVEQSMKEGFILTAYFYEALPAYEKQDLAFRMYLPEMIDHLDVAKEDKRIAQIEFVSQRVTRVAKSAPKAAEPPLTGAAADLATAGQLYAAHNFSAARNAYRKVIEQSADKPLQAKAFFGLGRIAALEKHPELAVQMLERTLELDPEPFERAWAYVYLARLVLAAEEPEVEAALKYYQAALAVQGASEGATKAARQEMSTVAAAIKQAKP</sequence>
<dbReference type="InterPro" id="IPR011990">
    <property type="entry name" value="TPR-like_helical_dom_sf"/>
</dbReference>
<organism evidence="4 5">
    <name type="scientific">Paludibaculum fermentans</name>
    <dbReference type="NCBI Taxonomy" id="1473598"/>
    <lineage>
        <taxon>Bacteria</taxon>
        <taxon>Pseudomonadati</taxon>
        <taxon>Acidobacteriota</taxon>
        <taxon>Terriglobia</taxon>
        <taxon>Bryobacterales</taxon>
        <taxon>Bryobacteraceae</taxon>
        <taxon>Paludibaculum</taxon>
    </lineage>
</organism>
<evidence type="ECO:0000256" key="2">
    <source>
        <dbReference type="SAM" id="MobiDB-lite"/>
    </source>
</evidence>
<dbReference type="PROSITE" id="PS50005">
    <property type="entry name" value="TPR"/>
    <property type="match status" value="1"/>
</dbReference>
<keyword evidence="3" id="KW-0732">Signal</keyword>
<name>A0A7S7SH10_PALFE</name>
<keyword evidence="1" id="KW-0802">TPR repeat</keyword>
<dbReference type="SUPFAM" id="SSF48452">
    <property type="entry name" value="TPR-like"/>
    <property type="match status" value="1"/>
</dbReference>
<evidence type="ECO:0000313" key="4">
    <source>
        <dbReference type="EMBL" id="QOY85402.1"/>
    </source>
</evidence>
<dbReference type="EMBL" id="CP063849">
    <property type="protein sequence ID" value="QOY85402.1"/>
    <property type="molecule type" value="Genomic_DNA"/>
</dbReference>
<feature type="region of interest" description="Disordered" evidence="2">
    <location>
        <begin position="28"/>
        <end position="48"/>
    </location>
</feature>
<dbReference type="AlphaFoldDB" id="A0A7S7SH10"/>
<dbReference type="Gene3D" id="1.25.40.10">
    <property type="entry name" value="Tetratricopeptide repeat domain"/>
    <property type="match status" value="1"/>
</dbReference>
<accession>A0A7S7SH10</accession>
<gene>
    <name evidence="4" type="ORF">IRI77_21515</name>
</gene>
<dbReference type="Proteomes" id="UP000593892">
    <property type="component" value="Chromosome"/>
</dbReference>
<reference evidence="4 5" key="1">
    <citation type="submission" date="2020-10" db="EMBL/GenBank/DDBJ databases">
        <title>Complete genome sequence of Paludibaculum fermentans P105T, a facultatively anaerobic acidobacterium capable of dissimilatory Fe(III) reduction.</title>
        <authorList>
            <person name="Dedysh S.N."/>
            <person name="Beletsky A.V."/>
            <person name="Kulichevskaya I.S."/>
            <person name="Mardanov A.V."/>
            <person name="Ravin N.V."/>
        </authorList>
    </citation>
    <scope>NUCLEOTIDE SEQUENCE [LARGE SCALE GENOMIC DNA]</scope>
    <source>
        <strain evidence="4 5">P105</strain>
    </source>
</reference>
<feature type="chain" id="PRO_5032856673" evidence="3">
    <location>
        <begin position="24"/>
        <end position="520"/>
    </location>
</feature>
<feature type="compositionally biased region" description="Pro residues" evidence="2">
    <location>
        <begin position="30"/>
        <end position="41"/>
    </location>
</feature>
<feature type="repeat" description="TPR" evidence="1">
    <location>
        <begin position="425"/>
        <end position="458"/>
    </location>
</feature>
<feature type="signal peptide" evidence="3">
    <location>
        <begin position="1"/>
        <end position="23"/>
    </location>
</feature>
<protein>
    <submittedName>
        <fullName evidence="4">Tetratricopeptide repeat protein</fullName>
    </submittedName>
</protein>
<evidence type="ECO:0000313" key="5">
    <source>
        <dbReference type="Proteomes" id="UP000593892"/>
    </source>
</evidence>
<evidence type="ECO:0000256" key="1">
    <source>
        <dbReference type="PROSITE-ProRule" id="PRU00339"/>
    </source>
</evidence>
<dbReference type="KEGG" id="pfer:IRI77_21515"/>
<keyword evidence="5" id="KW-1185">Reference proteome</keyword>
<proteinExistence type="predicted"/>
<dbReference type="InterPro" id="IPR019734">
    <property type="entry name" value="TPR_rpt"/>
</dbReference>
<evidence type="ECO:0000256" key="3">
    <source>
        <dbReference type="SAM" id="SignalP"/>
    </source>
</evidence>
<dbReference type="RefSeq" id="WP_194447072.1">
    <property type="nucleotide sequence ID" value="NZ_CP063849.1"/>
</dbReference>